<dbReference type="SUPFAM" id="SSF49764">
    <property type="entry name" value="HSP20-like chaperones"/>
    <property type="match status" value="1"/>
</dbReference>
<evidence type="ECO:0000259" key="1">
    <source>
        <dbReference type="PROSITE" id="PS51203"/>
    </source>
</evidence>
<reference evidence="2" key="1">
    <citation type="submission" date="2021-02" db="EMBL/GenBank/DDBJ databases">
        <authorList>
            <person name="Dougan E. K."/>
            <person name="Rhodes N."/>
            <person name="Thang M."/>
            <person name="Chan C."/>
        </authorList>
    </citation>
    <scope>NUCLEOTIDE SEQUENCE</scope>
</reference>
<feature type="domain" description="CS" evidence="1">
    <location>
        <begin position="12"/>
        <end position="133"/>
    </location>
</feature>
<dbReference type="PROSITE" id="PS51203">
    <property type="entry name" value="CS"/>
    <property type="match status" value="1"/>
</dbReference>
<protein>
    <recommendedName>
        <fullName evidence="1">CS domain-containing protein</fullName>
    </recommendedName>
</protein>
<sequence>MEIPVFAPAELTSRPAITWGQTEETITLSVPLPPASRPCVSFKPRRVVITTKPSAASACGERTDAPAEEPLLDTELFGEVSTQDWTCKWSNILTRAGCIARQESFWSFGDGVLVVELAKKACEGNMPWWPSAVPNGQQGPSKAGGPALQKLDAKIGEQVVKPVDFEGRSRFRW</sequence>
<evidence type="ECO:0000313" key="2">
    <source>
        <dbReference type="EMBL" id="CAE7238814.1"/>
    </source>
</evidence>
<dbReference type="Gene3D" id="2.60.40.790">
    <property type="match status" value="1"/>
</dbReference>
<comment type="caution">
    <text evidence="2">The sequence shown here is derived from an EMBL/GenBank/DDBJ whole genome shotgun (WGS) entry which is preliminary data.</text>
</comment>
<name>A0A812KZ73_9DINO</name>
<proteinExistence type="predicted"/>
<gene>
    <name evidence="2" type="ORF">SNAT2548_LOCUS10521</name>
</gene>
<dbReference type="Pfam" id="PF04969">
    <property type="entry name" value="CS"/>
    <property type="match status" value="1"/>
</dbReference>
<dbReference type="EMBL" id="CAJNDS010000879">
    <property type="protein sequence ID" value="CAE7238814.1"/>
    <property type="molecule type" value="Genomic_DNA"/>
</dbReference>
<dbReference type="InterPro" id="IPR008978">
    <property type="entry name" value="HSP20-like_chaperone"/>
</dbReference>
<accession>A0A812KZ73</accession>
<dbReference type="InterPro" id="IPR007052">
    <property type="entry name" value="CS_dom"/>
</dbReference>
<keyword evidence="3" id="KW-1185">Reference proteome</keyword>
<evidence type="ECO:0000313" key="3">
    <source>
        <dbReference type="Proteomes" id="UP000604046"/>
    </source>
</evidence>
<dbReference type="AlphaFoldDB" id="A0A812KZ73"/>
<dbReference type="Proteomes" id="UP000604046">
    <property type="component" value="Unassembled WGS sequence"/>
</dbReference>
<organism evidence="2 3">
    <name type="scientific">Symbiodinium natans</name>
    <dbReference type="NCBI Taxonomy" id="878477"/>
    <lineage>
        <taxon>Eukaryota</taxon>
        <taxon>Sar</taxon>
        <taxon>Alveolata</taxon>
        <taxon>Dinophyceae</taxon>
        <taxon>Suessiales</taxon>
        <taxon>Symbiodiniaceae</taxon>
        <taxon>Symbiodinium</taxon>
    </lineage>
</organism>